<keyword evidence="2" id="KW-1185">Reference proteome</keyword>
<protein>
    <submittedName>
        <fullName evidence="1">Uncharacterized protein</fullName>
    </submittedName>
</protein>
<organism evidence="1 2">
    <name type="scientific">Limnothrix redekei LRLZ20PSL1</name>
    <dbReference type="NCBI Taxonomy" id="3112953"/>
    <lineage>
        <taxon>Bacteria</taxon>
        <taxon>Bacillati</taxon>
        <taxon>Cyanobacteriota</taxon>
        <taxon>Cyanophyceae</taxon>
        <taxon>Pseudanabaenales</taxon>
        <taxon>Pseudanabaenaceae</taxon>
        <taxon>Limnothrix</taxon>
    </lineage>
</organism>
<evidence type="ECO:0000313" key="2">
    <source>
        <dbReference type="Proteomes" id="UP001604335"/>
    </source>
</evidence>
<accession>A0ABW7C650</accession>
<sequence>MDAFAPEAPDWTDSAVHALGFCCPTCGASVLEAERVWINRRSPVLTETYRRKWQEFYGCHCGCVWWAWSDERPPSDLVATEPPAPPESRGEDWF</sequence>
<dbReference type="EMBL" id="JAZAQF010000018">
    <property type="protein sequence ID" value="MFG3816689.1"/>
    <property type="molecule type" value="Genomic_DNA"/>
</dbReference>
<name>A0ABW7C650_9CYAN</name>
<reference evidence="2" key="1">
    <citation type="journal article" date="2024" name="Algal Res.">
        <title>Biochemical, toxicological and genomic investigation of a high-biomass producing Limnothrix strain isolated from Italian shallow drinking water reservoir.</title>
        <authorList>
            <person name="Simonazzi M."/>
            <person name="Shishido T.K."/>
            <person name="Delbaje E."/>
            <person name="Wahlsten M."/>
            <person name="Fewer D.P."/>
            <person name="Sivonen K."/>
            <person name="Pezzolesi L."/>
            <person name="Pistocchi R."/>
        </authorList>
    </citation>
    <scope>NUCLEOTIDE SEQUENCE [LARGE SCALE GENOMIC DNA]</scope>
    <source>
        <strain evidence="2">LRLZ20PSL1</strain>
    </source>
</reference>
<evidence type="ECO:0000313" key="1">
    <source>
        <dbReference type="EMBL" id="MFG3816689.1"/>
    </source>
</evidence>
<proteinExistence type="predicted"/>
<gene>
    <name evidence="1" type="ORF">VPK24_03495</name>
</gene>
<comment type="caution">
    <text evidence="1">The sequence shown here is derived from an EMBL/GenBank/DDBJ whole genome shotgun (WGS) entry which is preliminary data.</text>
</comment>
<dbReference type="Proteomes" id="UP001604335">
    <property type="component" value="Unassembled WGS sequence"/>
</dbReference>
<dbReference type="RefSeq" id="WP_393010765.1">
    <property type="nucleotide sequence ID" value="NZ_JAZAQF010000018.1"/>
</dbReference>